<name>U2DS73_9BACE</name>
<dbReference type="HOGENOM" id="CLU_3180357_0_0_10"/>
<accession>U2DS73</accession>
<comment type="caution">
    <text evidence="1">The sequence shown here is derived from an EMBL/GenBank/DDBJ whole genome shotgun (WGS) entry which is preliminary data.</text>
</comment>
<dbReference type="Proteomes" id="UP000016496">
    <property type="component" value="Unassembled WGS sequence"/>
</dbReference>
<evidence type="ECO:0000313" key="2">
    <source>
        <dbReference type="Proteomes" id="UP000016496"/>
    </source>
</evidence>
<organism evidence="1 2">
    <name type="scientific">Bacteroides pyogenes F0041</name>
    <dbReference type="NCBI Taxonomy" id="1321819"/>
    <lineage>
        <taxon>Bacteria</taxon>
        <taxon>Pseudomonadati</taxon>
        <taxon>Bacteroidota</taxon>
        <taxon>Bacteroidia</taxon>
        <taxon>Bacteroidales</taxon>
        <taxon>Bacteroidaceae</taxon>
        <taxon>Bacteroides</taxon>
    </lineage>
</organism>
<dbReference type="EMBL" id="AWSV01000124">
    <property type="protein sequence ID" value="ERI84462.1"/>
    <property type="molecule type" value="Genomic_DNA"/>
</dbReference>
<protein>
    <submittedName>
        <fullName evidence="1">Uncharacterized protein</fullName>
    </submittedName>
</protein>
<dbReference type="AlphaFoldDB" id="U2DS73"/>
<proteinExistence type="predicted"/>
<evidence type="ECO:0000313" key="1">
    <source>
        <dbReference type="EMBL" id="ERI84462.1"/>
    </source>
</evidence>
<sequence>METGFSCNFLAIGTIWDISVRFFLYPSHSQPEPLHPPFFYFKLKRY</sequence>
<reference evidence="1 2" key="1">
    <citation type="submission" date="2013-08" db="EMBL/GenBank/DDBJ databases">
        <authorList>
            <person name="Weinstock G."/>
            <person name="Sodergren E."/>
            <person name="Wylie T."/>
            <person name="Fulton L."/>
            <person name="Fulton R."/>
            <person name="Fronick C."/>
            <person name="O'Laughlin M."/>
            <person name="Godfrey J."/>
            <person name="Miner T."/>
            <person name="Herter B."/>
            <person name="Appelbaum E."/>
            <person name="Cordes M."/>
            <person name="Lek S."/>
            <person name="Wollam A."/>
            <person name="Pepin K.H."/>
            <person name="Palsikar V.B."/>
            <person name="Mitreva M."/>
            <person name="Wilson R.K."/>
        </authorList>
    </citation>
    <scope>NUCLEOTIDE SEQUENCE [LARGE SCALE GENOMIC DNA]</scope>
    <source>
        <strain evidence="1 2">F0041</strain>
    </source>
</reference>
<gene>
    <name evidence="1" type="ORF">HMPREF1981_02384</name>
</gene>